<proteinExistence type="predicted"/>
<accession>A0AB39R262</accession>
<geneLocation type="plasmid" evidence="2">
    <name>unnamed1</name>
</geneLocation>
<dbReference type="EMBL" id="CP163442">
    <property type="protein sequence ID" value="XDQ49933.1"/>
    <property type="molecule type" value="Genomic_DNA"/>
</dbReference>
<name>A0AB39R262_9ACTN</name>
<evidence type="ECO:0000313" key="2">
    <source>
        <dbReference type="EMBL" id="XDQ49933.1"/>
    </source>
</evidence>
<reference evidence="2" key="1">
    <citation type="submission" date="2024-07" db="EMBL/GenBank/DDBJ databases">
        <authorList>
            <person name="Yu S.T."/>
        </authorList>
    </citation>
    <scope>NUCLEOTIDE SEQUENCE</scope>
    <source>
        <strain evidence="2">R39</strain>
        <plasmid evidence="2">unnamed1</plasmid>
    </source>
</reference>
<keyword evidence="1" id="KW-0812">Transmembrane</keyword>
<dbReference type="AlphaFoldDB" id="A0AB39R262"/>
<evidence type="ECO:0008006" key="3">
    <source>
        <dbReference type="Google" id="ProtNLM"/>
    </source>
</evidence>
<feature type="transmembrane region" description="Helical" evidence="1">
    <location>
        <begin position="40"/>
        <end position="61"/>
    </location>
</feature>
<keyword evidence="1" id="KW-1133">Transmembrane helix</keyword>
<gene>
    <name evidence="2" type="ORF">AB5J52_48290</name>
</gene>
<protein>
    <recommendedName>
        <fullName evidence="3">DUF4235 domain-containing protein</fullName>
    </recommendedName>
</protein>
<organism evidence="2">
    <name type="scientific">Streptomyces sp. R39</name>
    <dbReference type="NCBI Taxonomy" id="3238631"/>
    <lineage>
        <taxon>Bacteria</taxon>
        <taxon>Bacillati</taxon>
        <taxon>Actinomycetota</taxon>
        <taxon>Actinomycetes</taxon>
        <taxon>Kitasatosporales</taxon>
        <taxon>Streptomycetaceae</taxon>
        <taxon>Streptomyces</taxon>
    </lineage>
</organism>
<evidence type="ECO:0000256" key="1">
    <source>
        <dbReference type="SAM" id="Phobius"/>
    </source>
</evidence>
<keyword evidence="1" id="KW-0472">Membrane</keyword>
<keyword evidence="2" id="KW-0614">Plasmid</keyword>
<sequence length="71" mass="7528">MTYLAARTGHTVAGLTTRLAQGLREASRRPDRGDISITTVIIWVAAVAGAGTIAATIYLVINKYNLKLDGV</sequence>
<dbReference type="RefSeq" id="WP_355713190.1">
    <property type="nucleotide sequence ID" value="NZ_CP163442.1"/>
</dbReference>